<dbReference type="EMBL" id="JALLBG020000146">
    <property type="protein sequence ID" value="KAL3761853.1"/>
    <property type="molecule type" value="Genomic_DNA"/>
</dbReference>
<evidence type="ECO:0000313" key="12">
    <source>
        <dbReference type="Proteomes" id="UP001530293"/>
    </source>
</evidence>
<evidence type="ECO:0000256" key="4">
    <source>
        <dbReference type="ARBA" id="ARBA00012784"/>
    </source>
</evidence>
<dbReference type="SUPFAM" id="SSF51556">
    <property type="entry name" value="Metallo-dependent hydrolases"/>
    <property type="match status" value="1"/>
</dbReference>
<evidence type="ECO:0000256" key="9">
    <source>
        <dbReference type="SAM" id="MobiDB-lite"/>
    </source>
</evidence>
<feature type="compositionally biased region" description="Acidic residues" evidence="9">
    <location>
        <begin position="267"/>
        <end position="277"/>
    </location>
</feature>
<dbReference type="PANTHER" id="PTHR11409">
    <property type="entry name" value="ADENOSINE DEAMINASE"/>
    <property type="match status" value="1"/>
</dbReference>
<keyword evidence="12" id="KW-1185">Reference proteome</keyword>
<keyword evidence="6" id="KW-0660">Purine salvage</keyword>
<evidence type="ECO:0000256" key="1">
    <source>
        <dbReference type="ARBA" id="ARBA00001947"/>
    </source>
</evidence>
<comment type="similarity">
    <text evidence="3">Belongs to the metallo-dependent hydrolases superfamily. Adenosine and AMP deaminases family.</text>
</comment>
<dbReference type="GO" id="GO:0006166">
    <property type="term" value="P:purine ribonucleoside salvage"/>
    <property type="evidence" value="ECO:0007669"/>
    <property type="project" value="UniProtKB-KW"/>
</dbReference>
<name>A0ABD3MD43_9STRA</name>
<comment type="caution">
    <text evidence="11">The sequence shown here is derived from an EMBL/GenBank/DDBJ whole genome shotgun (WGS) entry which is preliminary data.</text>
</comment>
<gene>
    <name evidence="11" type="ORF">ACHAWU_009018</name>
</gene>
<evidence type="ECO:0000256" key="3">
    <source>
        <dbReference type="ARBA" id="ARBA00006676"/>
    </source>
</evidence>
<dbReference type="PANTHER" id="PTHR11409:SF43">
    <property type="entry name" value="ADENOSINE DEAMINASE"/>
    <property type="match status" value="1"/>
</dbReference>
<keyword evidence="8" id="KW-0862">Zinc</keyword>
<keyword evidence="7" id="KW-0378">Hydrolase</keyword>
<feature type="compositionally biased region" description="Low complexity" evidence="9">
    <location>
        <begin position="13"/>
        <end position="30"/>
    </location>
</feature>
<reference evidence="11 12" key="1">
    <citation type="submission" date="2024-10" db="EMBL/GenBank/DDBJ databases">
        <title>Updated reference genomes for cyclostephanoid diatoms.</title>
        <authorList>
            <person name="Roberts W.R."/>
            <person name="Alverson A.J."/>
        </authorList>
    </citation>
    <scope>NUCLEOTIDE SEQUENCE [LARGE SCALE GENOMIC DNA]</scope>
    <source>
        <strain evidence="11 12">AJA232-27</strain>
    </source>
</reference>
<organism evidence="11 12">
    <name type="scientific">Discostella pseudostelligera</name>
    <dbReference type="NCBI Taxonomy" id="259834"/>
    <lineage>
        <taxon>Eukaryota</taxon>
        <taxon>Sar</taxon>
        <taxon>Stramenopiles</taxon>
        <taxon>Ochrophyta</taxon>
        <taxon>Bacillariophyta</taxon>
        <taxon>Coscinodiscophyceae</taxon>
        <taxon>Thalassiosirophycidae</taxon>
        <taxon>Stephanodiscales</taxon>
        <taxon>Stephanodiscaceae</taxon>
        <taxon>Discostella</taxon>
    </lineage>
</organism>
<dbReference type="InterPro" id="IPR006330">
    <property type="entry name" value="Ado/ade_deaminase"/>
</dbReference>
<evidence type="ECO:0000256" key="8">
    <source>
        <dbReference type="ARBA" id="ARBA00022833"/>
    </source>
</evidence>
<evidence type="ECO:0000256" key="6">
    <source>
        <dbReference type="ARBA" id="ARBA00022726"/>
    </source>
</evidence>
<evidence type="ECO:0000256" key="2">
    <source>
        <dbReference type="ARBA" id="ARBA00005058"/>
    </source>
</evidence>
<keyword evidence="5" id="KW-0479">Metal-binding</keyword>
<dbReference type="GO" id="GO:0046872">
    <property type="term" value="F:metal ion binding"/>
    <property type="evidence" value="ECO:0007669"/>
    <property type="project" value="UniProtKB-KW"/>
</dbReference>
<evidence type="ECO:0000313" key="11">
    <source>
        <dbReference type="EMBL" id="KAL3761853.1"/>
    </source>
</evidence>
<dbReference type="EC" id="3.5.4.4" evidence="4"/>
<dbReference type="GO" id="GO:0004000">
    <property type="term" value="F:adenosine deaminase activity"/>
    <property type="evidence" value="ECO:0007669"/>
    <property type="project" value="UniProtKB-ARBA"/>
</dbReference>
<feature type="region of interest" description="Disordered" evidence="9">
    <location>
        <begin position="1"/>
        <end position="30"/>
    </location>
</feature>
<dbReference type="Proteomes" id="UP001530293">
    <property type="component" value="Unassembled WGS sequence"/>
</dbReference>
<dbReference type="Pfam" id="PF00962">
    <property type="entry name" value="A_deaminase"/>
    <property type="match status" value="2"/>
</dbReference>
<proteinExistence type="inferred from homology"/>
<evidence type="ECO:0000259" key="10">
    <source>
        <dbReference type="Pfam" id="PF00962"/>
    </source>
</evidence>
<dbReference type="AlphaFoldDB" id="A0ABD3MD43"/>
<sequence length="532" mass="60089">MREEHAEVMVDGSSSINTNNNKPSSSSSFQSSYPHEFLLRIPKSDLHIHLDGSIRLSTLIELAQEQNIPLPSYNENELRQIVFPQTYSSLQEYLYAFGYILSVLRNKEALERVSYEVGMDAYNVGVRYLEVRFAPQLHAIPGVLSIEEVICAVNRGLGRAVIEADELDRLSDTTNEDKKKVEKMIRRLSGRATSSHPYHPDAPPHHYGIIVCAMRYFLPSFSPYYEAFCEVHKGEDLHRIFGLASVALVTAVIALKGRRNCHFGDNDHDEDTADEGDATNRKHEEAEEESSDDFILPIVAIDIAGAESGYPASDHREAFDLAHSSFLYKTVHAGEAYGPESIFSAITDLHAERIGHGCNIFRWDLIGTGEGRGGRSKSNKEKEEMSDDQKRAYVENLTRYLGVSSLFLHCLLSLSFSNLQTMPELKNLAHHPARTMIEQGLAVTFCTDNTLVSHTDLARELGLAAEAFELSPGQLRNIVFNGFKRSFMAMRYRAKRDYNRKVISYYKRVEREFGFGDFGSDYGDVHDHHNYD</sequence>
<protein>
    <recommendedName>
        <fullName evidence="4">adenosine deaminase</fullName>
        <ecNumber evidence="4">3.5.4.4</ecNumber>
    </recommendedName>
</protein>
<comment type="cofactor">
    <cofactor evidence="1">
        <name>Zn(2+)</name>
        <dbReference type="ChEBI" id="CHEBI:29105"/>
    </cofactor>
</comment>
<dbReference type="InterPro" id="IPR032466">
    <property type="entry name" value="Metal_Hydrolase"/>
</dbReference>
<comment type="pathway">
    <text evidence="2">Purine metabolism; purine nucleoside salvage.</text>
</comment>
<feature type="domain" description="Adenosine deaminase" evidence="10">
    <location>
        <begin position="298"/>
        <end position="491"/>
    </location>
</feature>
<dbReference type="InterPro" id="IPR001365">
    <property type="entry name" value="A_deaminase_dom"/>
</dbReference>
<evidence type="ECO:0000256" key="7">
    <source>
        <dbReference type="ARBA" id="ARBA00022801"/>
    </source>
</evidence>
<dbReference type="Gene3D" id="3.20.20.140">
    <property type="entry name" value="Metal-dependent hydrolases"/>
    <property type="match status" value="1"/>
</dbReference>
<feature type="region of interest" description="Disordered" evidence="9">
    <location>
        <begin position="264"/>
        <end position="291"/>
    </location>
</feature>
<accession>A0ABD3MD43</accession>
<feature type="domain" description="Adenosine deaminase" evidence="10">
    <location>
        <begin position="42"/>
        <end position="163"/>
    </location>
</feature>
<evidence type="ECO:0000256" key="5">
    <source>
        <dbReference type="ARBA" id="ARBA00022723"/>
    </source>
</evidence>